<dbReference type="InterPro" id="IPR055201">
    <property type="entry name" value="IHF-like_H2TH"/>
</dbReference>
<accession>X1JIZ0</accession>
<dbReference type="Pfam" id="PF22525">
    <property type="entry name" value="H2TH_5"/>
    <property type="match status" value="1"/>
</dbReference>
<dbReference type="InterPro" id="IPR010979">
    <property type="entry name" value="Ribosomal_uS13-like_H2TH"/>
</dbReference>
<dbReference type="NCBIfam" id="NF041260">
    <property type="entry name" value="actino_IHF"/>
    <property type="match status" value="1"/>
</dbReference>
<feature type="non-terminal residue" evidence="2">
    <location>
        <position position="102"/>
    </location>
</feature>
<dbReference type="GO" id="GO:0003676">
    <property type="term" value="F:nucleic acid binding"/>
    <property type="evidence" value="ECO:0007669"/>
    <property type="project" value="InterPro"/>
</dbReference>
<sequence>MYPPKLTPEQRKEGLKKALKLRRERAELKKNLKRGKISLKEVLEMSGQIAERIKAKDILTSLPGVGKITADKIMNEVKIAASRRVKGLGVRQIKEILSRFSK</sequence>
<evidence type="ECO:0000259" key="1">
    <source>
        <dbReference type="Pfam" id="PF22525"/>
    </source>
</evidence>
<feature type="domain" description="Integration host factor-like helix-two turn-helix" evidence="1">
    <location>
        <begin position="32"/>
        <end position="100"/>
    </location>
</feature>
<organism evidence="2">
    <name type="scientific">marine sediment metagenome</name>
    <dbReference type="NCBI Taxonomy" id="412755"/>
    <lineage>
        <taxon>unclassified sequences</taxon>
        <taxon>metagenomes</taxon>
        <taxon>ecological metagenomes</taxon>
    </lineage>
</organism>
<dbReference type="AlphaFoldDB" id="X1JIZ0"/>
<dbReference type="EMBL" id="BARU01039171">
    <property type="protein sequence ID" value="GAH78264.1"/>
    <property type="molecule type" value="Genomic_DNA"/>
</dbReference>
<name>X1JIZ0_9ZZZZ</name>
<comment type="caution">
    <text evidence="2">The sequence shown here is derived from an EMBL/GenBank/DDBJ whole genome shotgun (WGS) entry which is preliminary data.</text>
</comment>
<gene>
    <name evidence="2" type="ORF">S03H2_60749</name>
</gene>
<reference evidence="2" key="1">
    <citation type="journal article" date="2014" name="Front. Microbiol.">
        <title>High frequency of phylogenetically diverse reductive dehalogenase-homologous genes in deep subseafloor sedimentary metagenomes.</title>
        <authorList>
            <person name="Kawai M."/>
            <person name="Futagami T."/>
            <person name="Toyoda A."/>
            <person name="Takaki Y."/>
            <person name="Nishi S."/>
            <person name="Hori S."/>
            <person name="Arai W."/>
            <person name="Tsubouchi T."/>
            <person name="Morono Y."/>
            <person name="Uchiyama I."/>
            <person name="Ito T."/>
            <person name="Fujiyama A."/>
            <person name="Inagaki F."/>
            <person name="Takami H."/>
        </authorList>
    </citation>
    <scope>NUCLEOTIDE SEQUENCE</scope>
    <source>
        <strain evidence="2">Expedition CK06-06</strain>
    </source>
</reference>
<evidence type="ECO:0000313" key="2">
    <source>
        <dbReference type="EMBL" id="GAH78264.1"/>
    </source>
</evidence>
<protein>
    <recommendedName>
        <fullName evidence="1">Integration host factor-like helix-two turn-helix domain-containing protein</fullName>
    </recommendedName>
</protein>
<dbReference type="SUPFAM" id="SSF46946">
    <property type="entry name" value="S13-like H2TH domain"/>
    <property type="match status" value="1"/>
</dbReference>
<proteinExistence type="predicted"/>
<dbReference type="Gene3D" id="1.10.8.50">
    <property type="match status" value="1"/>
</dbReference>
<dbReference type="InterPro" id="IPR047806">
    <property type="entry name" value="IHF_actinobact"/>
</dbReference>